<organism evidence="1 2">
    <name type="scientific">Araneus ventricosus</name>
    <name type="common">Orbweaver spider</name>
    <name type="synonym">Epeira ventricosa</name>
    <dbReference type="NCBI Taxonomy" id="182803"/>
    <lineage>
        <taxon>Eukaryota</taxon>
        <taxon>Metazoa</taxon>
        <taxon>Ecdysozoa</taxon>
        <taxon>Arthropoda</taxon>
        <taxon>Chelicerata</taxon>
        <taxon>Arachnida</taxon>
        <taxon>Araneae</taxon>
        <taxon>Araneomorphae</taxon>
        <taxon>Entelegynae</taxon>
        <taxon>Araneoidea</taxon>
        <taxon>Araneidae</taxon>
        <taxon>Araneus</taxon>
    </lineage>
</organism>
<protein>
    <submittedName>
        <fullName evidence="1">Uncharacterized protein</fullName>
    </submittedName>
</protein>
<sequence length="106" mass="12240">MSYCVEFEYSQSVVGSTIEVSGFSWINLLDWAHYFLWRDEIRGAARVKIHLIRPICVGQISSSKRQEKCVSSFKCSDSISWILNMYLPQTKSAANVRHIYDLRGKC</sequence>
<dbReference type="Proteomes" id="UP000499080">
    <property type="component" value="Unassembled WGS sequence"/>
</dbReference>
<accession>A0A4Y1ZJI6</accession>
<name>A0A4Y1ZJI6_ARAVE</name>
<reference evidence="1 2" key="1">
    <citation type="journal article" date="2019" name="Sci. Rep.">
        <title>Orb-weaving spider Araneus ventricosus genome elucidates the spidroin gene catalogue.</title>
        <authorList>
            <person name="Kono N."/>
            <person name="Nakamura H."/>
            <person name="Ohtoshi R."/>
            <person name="Moran D.A.P."/>
            <person name="Shinohara A."/>
            <person name="Yoshida Y."/>
            <person name="Fujiwara M."/>
            <person name="Mori M."/>
            <person name="Tomita M."/>
            <person name="Arakawa K."/>
        </authorList>
    </citation>
    <scope>NUCLEOTIDE SEQUENCE [LARGE SCALE GENOMIC DNA]</scope>
</reference>
<dbReference type="AlphaFoldDB" id="A0A4Y1ZJI6"/>
<comment type="caution">
    <text evidence="1">The sequence shown here is derived from an EMBL/GenBank/DDBJ whole genome shotgun (WGS) entry which is preliminary data.</text>
</comment>
<keyword evidence="2" id="KW-1185">Reference proteome</keyword>
<gene>
    <name evidence="1" type="ORF">AVEN_191897_1</name>
</gene>
<evidence type="ECO:0000313" key="1">
    <source>
        <dbReference type="EMBL" id="GBL53215.1"/>
    </source>
</evidence>
<proteinExistence type="predicted"/>
<evidence type="ECO:0000313" key="2">
    <source>
        <dbReference type="Proteomes" id="UP000499080"/>
    </source>
</evidence>
<dbReference type="EMBL" id="BGPR01075060">
    <property type="protein sequence ID" value="GBL53215.1"/>
    <property type="molecule type" value="Genomic_DNA"/>
</dbReference>